<keyword evidence="7" id="KW-0067">ATP-binding</keyword>
<dbReference type="PANTHER" id="PTHR11406:SF23">
    <property type="entry name" value="PHOSPHOGLYCERATE KINASE 1, CHLOROPLASTIC-RELATED"/>
    <property type="match status" value="1"/>
</dbReference>
<dbReference type="InterPro" id="IPR015824">
    <property type="entry name" value="Phosphoglycerate_kinase_N"/>
</dbReference>
<dbReference type="Pfam" id="PF00162">
    <property type="entry name" value="PGK"/>
    <property type="match status" value="1"/>
</dbReference>
<sequence length="437" mass="49139">MNLELDPRLPLIQNADLKDKIVLVRVDHNVVKKGIIRDPYRIDATLGTLYNIVERGGRPILMTHVGRTRDKKTGKIKVEDHTSVQPVVDYLKRKLHTKFSVPEFPVDPDAGIKQIDTSINWHIRDLRARRIGGIYLPNTRWFEGEEATGDIRERFALQLAGLADVFVNDAFGSWQPHVSTCDITRYLPSFAGFLMQREIAHLRRVLEPERPFVAVVAGAKYDTKIGPLNEIYKKVDHLLLGGIIYNTFLCAKYDIRVSGVSESDINAAKELVKQDQEAKKIVELPFVVESDTIEGRVEGKFRTLNIMDFKPGNEYGYFLDVAPESFDVPEVAEVIGSAKTILVNAVMGFTPHFFEGSEKLDRTIDQNTQAQKLYGGGDTLQEFKNLSPGLYLAAMDNAQYFFFTGGGTVLKAIEEGTPYGLEPVKALMENRGKHPNE</sequence>
<evidence type="ECO:0000256" key="7">
    <source>
        <dbReference type="ARBA" id="ARBA00022840"/>
    </source>
</evidence>
<protein>
    <recommendedName>
        <fullName evidence="3 8">Phosphoglycerate kinase</fullName>
        <ecNumber evidence="3 8">2.7.2.3</ecNumber>
    </recommendedName>
</protein>
<name>A0A8J6N4Y2_9BACT</name>
<evidence type="ECO:0000256" key="2">
    <source>
        <dbReference type="ARBA" id="ARBA00008982"/>
    </source>
</evidence>
<dbReference type="Gene3D" id="3.40.50.1260">
    <property type="entry name" value="Phosphoglycerate kinase, N-terminal domain"/>
    <property type="match status" value="2"/>
</dbReference>
<reference evidence="9 10" key="1">
    <citation type="submission" date="2020-08" db="EMBL/GenBank/DDBJ databases">
        <title>Bridging the membrane lipid divide: bacteria of the FCB group superphylum have the potential to synthesize archaeal ether lipids.</title>
        <authorList>
            <person name="Villanueva L."/>
            <person name="Von Meijenfeldt F.A.B."/>
            <person name="Westbye A.B."/>
            <person name="Yadav S."/>
            <person name="Hopmans E.C."/>
            <person name="Dutilh B.E."/>
            <person name="Sinninghe Damste J.S."/>
        </authorList>
    </citation>
    <scope>NUCLEOTIDE SEQUENCE [LARGE SCALE GENOMIC DNA]</scope>
    <source>
        <strain evidence="9">NIOZ-UU82</strain>
    </source>
</reference>
<dbReference type="GO" id="GO:0043531">
    <property type="term" value="F:ADP binding"/>
    <property type="evidence" value="ECO:0007669"/>
    <property type="project" value="TreeGrafter"/>
</dbReference>
<dbReference type="EMBL" id="JACNLL010000016">
    <property type="protein sequence ID" value="MBC8198637.1"/>
    <property type="molecule type" value="Genomic_DNA"/>
</dbReference>
<comment type="catalytic activity">
    <reaction evidence="1 8">
        <text>(2R)-3-phosphoglycerate + ATP = (2R)-3-phospho-glyceroyl phosphate + ADP</text>
        <dbReference type="Rhea" id="RHEA:14801"/>
        <dbReference type="ChEBI" id="CHEBI:30616"/>
        <dbReference type="ChEBI" id="CHEBI:57604"/>
        <dbReference type="ChEBI" id="CHEBI:58272"/>
        <dbReference type="ChEBI" id="CHEBI:456216"/>
        <dbReference type="EC" id="2.7.2.3"/>
    </reaction>
</comment>
<dbReference type="GO" id="GO:0006094">
    <property type="term" value="P:gluconeogenesis"/>
    <property type="evidence" value="ECO:0007669"/>
    <property type="project" value="TreeGrafter"/>
</dbReference>
<dbReference type="Proteomes" id="UP000603545">
    <property type="component" value="Unassembled WGS sequence"/>
</dbReference>
<evidence type="ECO:0000313" key="9">
    <source>
        <dbReference type="EMBL" id="MBC8198637.1"/>
    </source>
</evidence>
<evidence type="ECO:0000256" key="3">
    <source>
        <dbReference type="ARBA" id="ARBA00013061"/>
    </source>
</evidence>
<evidence type="ECO:0000256" key="1">
    <source>
        <dbReference type="ARBA" id="ARBA00000642"/>
    </source>
</evidence>
<keyword evidence="4 8" id="KW-0808">Transferase</keyword>
<dbReference type="GO" id="GO:0006096">
    <property type="term" value="P:glycolytic process"/>
    <property type="evidence" value="ECO:0007669"/>
    <property type="project" value="InterPro"/>
</dbReference>
<organism evidence="9 10">
    <name type="scientific">Candidatus Desulfaltia bathyphila</name>
    <dbReference type="NCBI Taxonomy" id="2841697"/>
    <lineage>
        <taxon>Bacteria</taxon>
        <taxon>Pseudomonadati</taxon>
        <taxon>Thermodesulfobacteriota</taxon>
        <taxon>Desulfobacteria</taxon>
        <taxon>Desulfobacterales</taxon>
        <taxon>Desulfobacterales incertae sedis</taxon>
        <taxon>Candidatus Desulfaltia</taxon>
    </lineage>
</organism>
<dbReference type="GO" id="GO:0005524">
    <property type="term" value="F:ATP binding"/>
    <property type="evidence" value="ECO:0007669"/>
    <property type="project" value="UniProtKB-KW"/>
</dbReference>
<dbReference type="EC" id="2.7.2.3" evidence="3 8"/>
<evidence type="ECO:0000256" key="4">
    <source>
        <dbReference type="ARBA" id="ARBA00022679"/>
    </source>
</evidence>
<evidence type="ECO:0000256" key="5">
    <source>
        <dbReference type="ARBA" id="ARBA00022741"/>
    </source>
</evidence>
<dbReference type="PANTHER" id="PTHR11406">
    <property type="entry name" value="PHOSPHOGLYCERATE KINASE"/>
    <property type="match status" value="1"/>
</dbReference>
<dbReference type="InterPro" id="IPR036043">
    <property type="entry name" value="Phosphoglycerate_kinase_sf"/>
</dbReference>
<keyword evidence="6 8" id="KW-0418">Kinase</keyword>
<comment type="similarity">
    <text evidence="2 8">Belongs to the phosphoglycerate kinase family.</text>
</comment>
<dbReference type="AlphaFoldDB" id="A0A8J6N4Y2"/>
<dbReference type="GO" id="GO:0005829">
    <property type="term" value="C:cytosol"/>
    <property type="evidence" value="ECO:0007669"/>
    <property type="project" value="TreeGrafter"/>
</dbReference>
<proteinExistence type="inferred from homology"/>
<gene>
    <name evidence="9" type="ORF">H8E80_01115</name>
</gene>
<dbReference type="PRINTS" id="PR00477">
    <property type="entry name" value="PHGLYCKINASE"/>
</dbReference>
<accession>A0A8J6N4Y2</accession>
<evidence type="ECO:0000256" key="8">
    <source>
        <dbReference type="RuleBase" id="RU000532"/>
    </source>
</evidence>
<evidence type="ECO:0000256" key="6">
    <source>
        <dbReference type="ARBA" id="ARBA00022777"/>
    </source>
</evidence>
<keyword evidence="5" id="KW-0547">Nucleotide-binding</keyword>
<dbReference type="SUPFAM" id="SSF53748">
    <property type="entry name" value="Phosphoglycerate kinase"/>
    <property type="match status" value="1"/>
</dbReference>
<comment type="caution">
    <text evidence="9">The sequence shown here is derived from an EMBL/GenBank/DDBJ whole genome shotgun (WGS) entry which is preliminary data.</text>
</comment>
<evidence type="ECO:0000313" key="10">
    <source>
        <dbReference type="Proteomes" id="UP000603545"/>
    </source>
</evidence>
<dbReference type="GO" id="GO:0004618">
    <property type="term" value="F:phosphoglycerate kinase activity"/>
    <property type="evidence" value="ECO:0007669"/>
    <property type="project" value="UniProtKB-EC"/>
</dbReference>
<dbReference type="InterPro" id="IPR001576">
    <property type="entry name" value="Phosphoglycerate_kinase"/>
</dbReference>